<dbReference type="EMBL" id="BQNB010013301">
    <property type="protein sequence ID" value="GJT14289.1"/>
    <property type="molecule type" value="Genomic_DNA"/>
</dbReference>
<feature type="compositionally biased region" description="Polar residues" evidence="1">
    <location>
        <begin position="135"/>
        <end position="144"/>
    </location>
</feature>
<comment type="caution">
    <text evidence="2">The sequence shown here is derived from an EMBL/GenBank/DDBJ whole genome shotgun (WGS) entry which is preliminary data.</text>
</comment>
<reference evidence="2" key="2">
    <citation type="submission" date="2022-01" db="EMBL/GenBank/DDBJ databases">
        <authorList>
            <person name="Yamashiro T."/>
            <person name="Shiraishi A."/>
            <person name="Satake H."/>
            <person name="Nakayama K."/>
        </authorList>
    </citation>
    <scope>NUCLEOTIDE SEQUENCE</scope>
</reference>
<sequence length="170" mass="19438">MLTRWLGGRPISRQRLRSGPYLTGTLSNESVLSQVFPGAEQERLKRVVTIPSAQGDWLVQYQKAGENFLRPASATLEILRDRDDYDRSERSDKRHKSEDRYQSDTQQNNVSESQSKNDRAGSDRNSGAWTRPKNRGTSPSTTRVNHCEITRLSQYVLKDHVHDLSLNQVP</sequence>
<feature type="compositionally biased region" description="Polar residues" evidence="1">
    <location>
        <begin position="103"/>
        <end position="114"/>
    </location>
</feature>
<feature type="compositionally biased region" description="Basic and acidic residues" evidence="1">
    <location>
        <begin position="80"/>
        <end position="102"/>
    </location>
</feature>
<evidence type="ECO:0000313" key="2">
    <source>
        <dbReference type="EMBL" id="GJT14289.1"/>
    </source>
</evidence>
<proteinExistence type="predicted"/>
<evidence type="ECO:0000256" key="1">
    <source>
        <dbReference type="SAM" id="MobiDB-lite"/>
    </source>
</evidence>
<evidence type="ECO:0000313" key="3">
    <source>
        <dbReference type="Proteomes" id="UP001151760"/>
    </source>
</evidence>
<name>A0ABQ5BN49_9ASTR</name>
<organism evidence="2 3">
    <name type="scientific">Tanacetum coccineum</name>
    <dbReference type="NCBI Taxonomy" id="301880"/>
    <lineage>
        <taxon>Eukaryota</taxon>
        <taxon>Viridiplantae</taxon>
        <taxon>Streptophyta</taxon>
        <taxon>Embryophyta</taxon>
        <taxon>Tracheophyta</taxon>
        <taxon>Spermatophyta</taxon>
        <taxon>Magnoliopsida</taxon>
        <taxon>eudicotyledons</taxon>
        <taxon>Gunneridae</taxon>
        <taxon>Pentapetalae</taxon>
        <taxon>asterids</taxon>
        <taxon>campanulids</taxon>
        <taxon>Asterales</taxon>
        <taxon>Asteraceae</taxon>
        <taxon>Asteroideae</taxon>
        <taxon>Anthemideae</taxon>
        <taxon>Anthemidinae</taxon>
        <taxon>Tanacetum</taxon>
    </lineage>
</organism>
<protein>
    <submittedName>
        <fullName evidence="2">Uncharacterized protein</fullName>
    </submittedName>
</protein>
<dbReference type="Proteomes" id="UP001151760">
    <property type="component" value="Unassembled WGS sequence"/>
</dbReference>
<feature type="region of interest" description="Disordered" evidence="1">
    <location>
        <begin position="80"/>
        <end position="145"/>
    </location>
</feature>
<gene>
    <name evidence="2" type="ORF">Tco_0861331</name>
</gene>
<accession>A0ABQ5BN49</accession>
<reference evidence="2" key="1">
    <citation type="journal article" date="2022" name="Int. J. Mol. Sci.">
        <title>Draft Genome of Tanacetum Coccineum: Genomic Comparison of Closely Related Tanacetum-Family Plants.</title>
        <authorList>
            <person name="Yamashiro T."/>
            <person name="Shiraishi A."/>
            <person name="Nakayama K."/>
            <person name="Satake H."/>
        </authorList>
    </citation>
    <scope>NUCLEOTIDE SEQUENCE</scope>
</reference>
<keyword evidence="3" id="KW-1185">Reference proteome</keyword>